<accession>A0AAJ0G0Y3</accession>
<dbReference type="InterPro" id="IPR050889">
    <property type="entry name" value="Dendritic_Spine_Reg/Scaffold"/>
</dbReference>
<evidence type="ECO:0000256" key="1">
    <source>
        <dbReference type="ARBA" id="ARBA00022737"/>
    </source>
</evidence>
<keyword evidence="2 3" id="KW-0040">ANK repeat</keyword>
<dbReference type="PROSITE" id="PS50088">
    <property type="entry name" value="ANK_REPEAT"/>
    <property type="match status" value="1"/>
</dbReference>
<feature type="repeat" description="ANK" evidence="3">
    <location>
        <begin position="349"/>
        <end position="378"/>
    </location>
</feature>
<dbReference type="PANTHER" id="PTHR24166">
    <property type="entry name" value="ROLLING PEBBLES, ISOFORM B"/>
    <property type="match status" value="1"/>
</dbReference>
<name>A0AAJ0G0Y3_9HYPO</name>
<comment type="caution">
    <text evidence="4">The sequence shown here is derived from an EMBL/GenBank/DDBJ whole genome shotgun (WGS) entry which is preliminary data.</text>
</comment>
<gene>
    <name evidence="4" type="ORF">QQS21_005383</name>
</gene>
<keyword evidence="1" id="KW-0677">Repeat</keyword>
<dbReference type="InterPro" id="IPR036770">
    <property type="entry name" value="Ankyrin_rpt-contain_sf"/>
</dbReference>
<sequence>MAAGLQSCPSEILNIIIDHLVITIGPKAVFLRTVNRAFDSAILDAICVRQVIDSKDIWWAMSSAIQGRIAEVKSRSAEAASEDWLSVIASVNRALDTLTGETDEKLLKQRHEAVAETVYRGINPPDKVCDAKWEAQNLLSGAIIIGSLPIVKSILASRREPSNSLPEVNGATPYFGRPLVLAAGWGNLEIVRYLLDSGARSDTICSCSTFRGDVTPIHEDWNPKADSALWGVRFGNGHPATAPSALRAAVLGGHGDIVRILLQPEYRLPPSKTEYLAAIVAAARLDLDLIQIMLDAIGKSLSDFPGLGQEMMWEAIKYGREDVAQMLLDKGAADVNPYVYGPSAHIYGTPLQYAALIGSTNMMRFFLERGAIVNVIEKASCVLQPIEGAAQCGHVEGIDMLLEQGAEPVDALRSAAKSGQLHVVRLLLDKFPDLIQRNKGEIGRSAVFWALTRKNLAVLTLLVERGASLNEGYENPPEGLPINMIKGGYGSWVVNHLISLGAEETDVDTLEESYFPSVRGVRVREHTWQWAGKY</sequence>
<dbReference type="SUPFAM" id="SSF48403">
    <property type="entry name" value="Ankyrin repeat"/>
    <property type="match status" value="1"/>
</dbReference>
<dbReference type="PANTHER" id="PTHR24166:SF48">
    <property type="entry name" value="PROTEIN VAPYRIN"/>
    <property type="match status" value="1"/>
</dbReference>
<dbReference type="SMART" id="SM00248">
    <property type="entry name" value="ANK"/>
    <property type="match status" value="7"/>
</dbReference>
<evidence type="ECO:0000256" key="3">
    <source>
        <dbReference type="PROSITE-ProRule" id="PRU00023"/>
    </source>
</evidence>
<keyword evidence="5" id="KW-1185">Reference proteome</keyword>
<evidence type="ECO:0000313" key="4">
    <source>
        <dbReference type="EMBL" id="KAK2599122.1"/>
    </source>
</evidence>
<dbReference type="Pfam" id="PF00023">
    <property type="entry name" value="Ank"/>
    <property type="match status" value="2"/>
</dbReference>
<dbReference type="Proteomes" id="UP001251528">
    <property type="component" value="Unassembled WGS sequence"/>
</dbReference>
<dbReference type="Gene3D" id="1.25.40.20">
    <property type="entry name" value="Ankyrin repeat-containing domain"/>
    <property type="match status" value="1"/>
</dbReference>
<evidence type="ECO:0000256" key="2">
    <source>
        <dbReference type="ARBA" id="ARBA00023043"/>
    </source>
</evidence>
<evidence type="ECO:0000313" key="5">
    <source>
        <dbReference type="Proteomes" id="UP001251528"/>
    </source>
</evidence>
<organism evidence="4 5">
    <name type="scientific">Conoideocrella luteorostrata</name>
    <dbReference type="NCBI Taxonomy" id="1105319"/>
    <lineage>
        <taxon>Eukaryota</taxon>
        <taxon>Fungi</taxon>
        <taxon>Dikarya</taxon>
        <taxon>Ascomycota</taxon>
        <taxon>Pezizomycotina</taxon>
        <taxon>Sordariomycetes</taxon>
        <taxon>Hypocreomycetidae</taxon>
        <taxon>Hypocreales</taxon>
        <taxon>Clavicipitaceae</taxon>
        <taxon>Conoideocrella</taxon>
    </lineage>
</organism>
<evidence type="ECO:0008006" key="6">
    <source>
        <dbReference type="Google" id="ProtNLM"/>
    </source>
</evidence>
<dbReference type="AlphaFoldDB" id="A0AAJ0G0Y3"/>
<proteinExistence type="predicted"/>
<protein>
    <recommendedName>
        <fullName evidence="6">Ankyrin</fullName>
    </recommendedName>
</protein>
<dbReference type="InterPro" id="IPR002110">
    <property type="entry name" value="Ankyrin_rpt"/>
</dbReference>
<reference evidence="4" key="1">
    <citation type="submission" date="2023-06" db="EMBL/GenBank/DDBJ databases">
        <title>Conoideocrella luteorostrata (Hypocreales: Clavicipitaceae), a potential biocontrol fungus for elongate hemlock scale in United States Christmas tree production areas.</title>
        <authorList>
            <person name="Barrett H."/>
            <person name="Lovett B."/>
            <person name="Macias A.M."/>
            <person name="Stajich J.E."/>
            <person name="Kasson M.T."/>
        </authorList>
    </citation>
    <scope>NUCLEOTIDE SEQUENCE</scope>
    <source>
        <strain evidence="4">ARSEF 14590</strain>
    </source>
</reference>
<dbReference type="EMBL" id="JASWJB010000089">
    <property type="protein sequence ID" value="KAK2599122.1"/>
    <property type="molecule type" value="Genomic_DNA"/>
</dbReference>